<feature type="region of interest" description="Disordered" evidence="2">
    <location>
        <begin position="99"/>
        <end position="121"/>
    </location>
</feature>
<dbReference type="InParanoid" id="A0A409XCQ6"/>
<protein>
    <submittedName>
        <fullName evidence="3">Uncharacterized protein</fullName>
    </submittedName>
</protein>
<comment type="caution">
    <text evidence="3">The sequence shown here is derived from an EMBL/GenBank/DDBJ whole genome shotgun (WGS) entry which is preliminary data.</text>
</comment>
<dbReference type="InterPro" id="IPR015034">
    <property type="entry name" value="Bles03"/>
</dbReference>
<keyword evidence="4" id="KW-1185">Reference proteome</keyword>
<reference evidence="3 4" key="1">
    <citation type="journal article" date="2018" name="Evol. Lett.">
        <title>Horizontal gene cluster transfer increased hallucinogenic mushroom diversity.</title>
        <authorList>
            <person name="Reynolds H.T."/>
            <person name="Vijayakumar V."/>
            <person name="Gluck-Thaler E."/>
            <person name="Korotkin H.B."/>
            <person name="Matheny P.B."/>
            <person name="Slot J.C."/>
        </authorList>
    </citation>
    <scope>NUCLEOTIDE SEQUENCE [LARGE SCALE GENOMIC DNA]</scope>
    <source>
        <strain evidence="3 4">2631</strain>
    </source>
</reference>
<accession>A0A409XCQ6</accession>
<gene>
    <name evidence="3" type="ORF">CVT25_011583</name>
</gene>
<evidence type="ECO:0000313" key="4">
    <source>
        <dbReference type="Proteomes" id="UP000283269"/>
    </source>
</evidence>
<feature type="compositionally biased region" description="Basic residues" evidence="2">
    <location>
        <begin position="354"/>
        <end position="363"/>
    </location>
</feature>
<dbReference type="PANTHER" id="PTHR31977">
    <property type="entry name" value="UPF0696 PROTEIN C11ORF68"/>
    <property type="match status" value="1"/>
</dbReference>
<dbReference type="OrthoDB" id="10067381at2759"/>
<dbReference type="Pfam" id="PF08939">
    <property type="entry name" value="Bles03"/>
    <property type="match status" value="1"/>
</dbReference>
<dbReference type="PANTHER" id="PTHR31977:SF1">
    <property type="entry name" value="UPF0696 PROTEIN C11ORF68"/>
    <property type="match status" value="1"/>
</dbReference>
<name>A0A409XCQ6_PSICY</name>
<evidence type="ECO:0000313" key="3">
    <source>
        <dbReference type="EMBL" id="PPQ88457.1"/>
    </source>
</evidence>
<dbReference type="EMBL" id="NHYD01002079">
    <property type="protein sequence ID" value="PPQ88457.1"/>
    <property type="molecule type" value="Genomic_DNA"/>
</dbReference>
<comment type="similarity">
    <text evidence="1">Belongs to the UPF0696 family.</text>
</comment>
<dbReference type="Proteomes" id="UP000283269">
    <property type="component" value="Unassembled WGS sequence"/>
</dbReference>
<evidence type="ECO:0000256" key="2">
    <source>
        <dbReference type="SAM" id="MobiDB-lite"/>
    </source>
</evidence>
<proteinExistence type="inferred from homology"/>
<sequence length="413" mass="45669">MSNEDFPQETYKYSWTPSSETPLQDFLTKFKPSMVQNDGKKPWIWVQGSENPNLSSKDYTDAYNEATDLCKFQSFKLKTFCSESLDPVEKVTEKVENIKNDDSIPTRSNKKTGAKSKKEVREKVQAEATQQLKDLSLKHGCVCGKWLIFAAADKVDQIWSGIARSLVSGPLHETPAFLAKVATSSENENPNAQHLICVYLPDVYNKGSVTEVMKVLLRSHGVNLSGVKSDLYTHIGIDSKHASGIPSTVWKNTAILPEKEVKELKDAYFAELIAVKSAPKPDSGETTADVTSDINEVEANSKAKATPKLKKKAVDVDPFASEDDDDGKTNIEKQHATGSVPTTNIKEEMAPSKPKAKLKLKKKAAADPFASDEEEKGEEQKAEKSKTVRTKRSQSADESDDEEANRPKKIAKK</sequence>
<feature type="region of interest" description="Disordered" evidence="2">
    <location>
        <begin position="301"/>
        <end position="413"/>
    </location>
</feature>
<dbReference type="AlphaFoldDB" id="A0A409XCQ6"/>
<dbReference type="SUPFAM" id="SSF55418">
    <property type="entry name" value="eIF4e-like"/>
    <property type="match status" value="1"/>
</dbReference>
<dbReference type="Gene3D" id="3.30.760.10">
    <property type="entry name" value="RNA Cap, Translation Initiation Factor Eif4e"/>
    <property type="match status" value="1"/>
</dbReference>
<dbReference type="InterPro" id="IPR023398">
    <property type="entry name" value="TIF_eIF4e-like"/>
</dbReference>
<dbReference type="STRING" id="93625.A0A409XCQ6"/>
<organism evidence="3 4">
    <name type="scientific">Psilocybe cyanescens</name>
    <dbReference type="NCBI Taxonomy" id="93625"/>
    <lineage>
        <taxon>Eukaryota</taxon>
        <taxon>Fungi</taxon>
        <taxon>Dikarya</taxon>
        <taxon>Basidiomycota</taxon>
        <taxon>Agaricomycotina</taxon>
        <taxon>Agaricomycetes</taxon>
        <taxon>Agaricomycetidae</taxon>
        <taxon>Agaricales</taxon>
        <taxon>Agaricineae</taxon>
        <taxon>Strophariaceae</taxon>
        <taxon>Psilocybe</taxon>
    </lineage>
</organism>
<evidence type="ECO:0000256" key="1">
    <source>
        <dbReference type="ARBA" id="ARBA00010568"/>
    </source>
</evidence>